<evidence type="ECO:0000256" key="7">
    <source>
        <dbReference type="HAMAP-Rule" id="MF_00022"/>
    </source>
</evidence>
<gene>
    <name evidence="7" type="primary">gltX</name>
    <name evidence="10" type="ORF">A2886_01080</name>
</gene>
<proteinExistence type="inferred from homology"/>
<keyword evidence="6 7" id="KW-0030">Aminoacyl-tRNA synthetase</keyword>
<dbReference type="Gene3D" id="3.40.50.620">
    <property type="entry name" value="HUPs"/>
    <property type="match status" value="1"/>
</dbReference>
<feature type="binding site" evidence="7">
    <location>
        <position position="246"/>
    </location>
    <ligand>
        <name>ATP</name>
        <dbReference type="ChEBI" id="CHEBI:30616"/>
    </ligand>
</feature>
<dbReference type="EMBL" id="MEVA01000016">
    <property type="protein sequence ID" value="OGC47224.1"/>
    <property type="molecule type" value="Genomic_DNA"/>
</dbReference>
<evidence type="ECO:0000313" key="11">
    <source>
        <dbReference type="Proteomes" id="UP000176608"/>
    </source>
</evidence>
<feature type="short sequence motif" description="'KMSKS' region" evidence="7">
    <location>
        <begin position="243"/>
        <end position="247"/>
    </location>
</feature>
<evidence type="ECO:0000256" key="4">
    <source>
        <dbReference type="ARBA" id="ARBA00022840"/>
    </source>
</evidence>
<keyword evidence="5 7" id="KW-0648">Protein biosynthesis</keyword>
<dbReference type="GO" id="GO:0005737">
    <property type="term" value="C:cytoplasm"/>
    <property type="evidence" value="ECO:0007669"/>
    <property type="project" value="UniProtKB-SubCell"/>
</dbReference>
<dbReference type="GO" id="GO:0000049">
    <property type="term" value="F:tRNA binding"/>
    <property type="evidence" value="ECO:0007669"/>
    <property type="project" value="InterPro"/>
</dbReference>
<protein>
    <recommendedName>
        <fullName evidence="7">Glutamate--tRNA ligase</fullName>
        <ecNumber evidence="7">6.1.1.17</ecNumber>
    </recommendedName>
    <alternativeName>
        <fullName evidence="7">Glutamyl-tRNA synthetase</fullName>
        <shortName evidence="7">GluRS</shortName>
    </alternativeName>
</protein>
<comment type="similarity">
    <text evidence="1 7">Belongs to the class-I aminoacyl-tRNA synthetase family. Glutamate--tRNA ligase type 1 subfamily.</text>
</comment>
<evidence type="ECO:0000313" key="10">
    <source>
        <dbReference type="EMBL" id="OGC47224.1"/>
    </source>
</evidence>
<dbReference type="SUPFAM" id="SSF48163">
    <property type="entry name" value="An anticodon-binding domain of class I aminoacyl-tRNA synthetases"/>
    <property type="match status" value="1"/>
</dbReference>
<dbReference type="InterPro" id="IPR014729">
    <property type="entry name" value="Rossmann-like_a/b/a_fold"/>
</dbReference>
<dbReference type="Gene3D" id="1.10.10.350">
    <property type="match status" value="1"/>
</dbReference>
<dbReference type="GO" id="GO:0004818">
    <property type="term" value="F:glutamate-tRNA ligase activity"/>
    <property type="evidence" value="ECO:0007669"/>
    <property type="project" value="UniProtKB-UniRule"/>
</dbReference>
<dbReference type="PRINTS" id="PR00987">
    <property type="entry name" value="TRNASYNTHGLU"/>
</dbReference>
<evidence type="ECO:0000256" key="1">
    <source>
        <dbReference type="ARBA" id="ARBA00007894"/>
    </source>
</evidence>
<feature type="domain" description="Glutamyl/glutaminyl-tRNA synthetase class Ib catalytic" evidence="8">
    <location>
        <begin position="3"/>
        <end position="313"/>
    </location>
</feature>
<evidence type="ECO:0000256" key="3">
    <source>
        <dbReference type="ARBA" id="ARBA00022741"/>
    </source>
</evidence>
<evidence type="ECO:0000259" key="9">
    <source>
        <dbReference type="Pfam" id="PF19269"/>
    </source>
</evidence>
<dbReference type="CDD" id="cd00808">
    <property type="entry name" value="GluRS_core"/>
    <property type="match status" value="1"/>
</dbReference>
<evidence type="ECO:0000256" key="5">
    <source>
        <dbReference type="ARBA" id="ARBA00022917"/>
    </source>
</evidence>
<dbReference type="GO" id="GO:0005524">
    <property type="term" value="F:ATP binding"/>
    <property type="evidence" value="ECO:0007669"/>
    <property type="project" value="UniProtKB-UniRule"/>
</dbReference>
<dbReference type="InterPro" id="IPR045462">
    <property type="entry name" value="aa-tRNA-synth_I_cd-bd"/>
</dbReference>
<dbReference type="NCBIfam" id="TIGR00464">
    <property type="entry name" value="gltX_bact"/>
    <property type="match status" value="1"/>
</dbReference>
<dbReference type="InterPro" id="IPR004527">
    <property type="entry name" value="Glu-tRNA-ligase_bac/mito"/>
</dbReference>
<evidence type="ECO:0000256" key="2">
    <source>
        <dbReference type="ARBA" id="ARBA00022598"/>
    </source>
</evidence>
<dbReference type="AlphaFoldDB" id="A0A1F4UQJ9"/>
<dbReference type="SUPFAM" id="SSF52374">
    <property type="entry name" value="Nucleotidylyl transferase"/>
    <property type="match status" value="1"/>
</dbReference>
<dbReference type="PANTHER" id="PTHR43311">
    <property type="entry name" value="GLUTAMATE--TRNA LIGASE"/>
    <property type="match status" value="1"/>
</dbReference>
<dbReference type="Pfam" id="PF19269">
    <property type="entry name" value="Anticodon_2"/>
    <property type="match status" value="1"/>
</dbReference>
<dbReference type="GO" id="GO:0006424">
    <property type="term" value="P:glutamyl-tRNA aminoacylation"/>
    <property type="evidence" value="ECO:0007669"/>
    <property type="project" value="UniProtKB-UniRule"/>
</dbReference>
<accession>A0A1F4UQJ9</accession>
<evidence type="ECO:0000256" key="6">
    <source>
        <dbReference type="ARBA" id="ARBA00023146"/>
    </source>
</evidence>
<dbReference type="HAMAP" id="MF_00022">
    <property type="entry name" value="Glu_tRNA_synth_type1"/>
    <property type="match status" value="1"/>
</dbReference>
<name>A0A1F4UQJ9_UNCKA</name>
<dbReference type="Pfam" id="PF00749">
    <property type="entry name" value="tRNA-synt_1c"/>
    <property type="match status" value="1"/>
</dbReference>
<dbReference type="InterPro" id="IPR033910">
    <property type="entry name" value="GluRS_core"/>
</dbReference>
<dbReference type="InterPro" id="IPR008925">
    <property type="entry name" value="aa_tRNA-synth_I_cd-bd_sf"/>
</dbReference>
<dbReference type="PANTHER" id="PTHR43311:SF2">
    <property type="entry name" value="GLUTAMATE--TRNA LIGASE, MITOCHONDRIAL-RELATED"/>
    <property type="match status" value="1"/>
</dbReference>
<comment type="function">
    <text evidence="7">Catalyzes the attachment of glutamate to tRNA(Glu) in a two-step reaction: glutamate is first activated by ATP to form Glu-AMP and then transferred to the acceptor end of tRNA(Glu).</text>
</comment>
<dbReference type="STRING" id="1802617.A2886_01080"/>
<dbReference type="InterPro" id="IPR000924">
    <property type="entry name" value="Glu/Gln-tRNA-synth"/>
</dbReference>
<dbReference type="FunFam" id="3.40.50.620:FF:000045">
    <property type="entry name" value="Glutamate--tRNA ligase, mitochondrial"/>
    <property type="match status" value="1"/>
</dbReference>
<dbReference type="InterPro" id="IPR049940">
    <property type="entry name" value="GluQ/Sye"/>
</dbReference>
<dbReference type="InterPro" id="IPR020751">
    <property type="entry name" value="aa-tRNA-synth_I_codon-bd_sub2"/>
</dbReference>
<evidence type="ECO:0000259" key="8">
    <source>
        <dbReference type="Pfam" id="PF00749"/>
    </source>
</evidence>
<keyword evidence="3 7" id="KW-0547">Nucleotide-binding</keyword>
<feature type="short sequence motif" description="'HIGH' region" evidence="7">
    <location>
        <begin position="9"/>
        <end position="19"/>
    </location>
</feature>
<dbReference type="InterPro" id="IPR020058">
    <property type="entry name" value="Glu/Gln-tRNA-synth_Ib_cat-dom"/>
</dbReference>
<dbReference type="GO" id="GO:0008270">
    <property type="term" value="F:zinc ion binding"/>
    <property type="evidence" value="ECO:0007669"/>
    <property type="project" value="InterPro"/>
</dbReference>
<dbReference type="Proteomes" id="UP000176608">
    <property type="component" value="Unassembled WGS sequence"/>
</dbReference>
<comment type="catalytic activity">
    <reaction evidence="7">
        <text>tRNA(Glu) + L-glutamate + ATP = L-glutamyl-tRNA(Glu) + AMP + diphosphate</text>
        <dbReference type="Rhea" id="RHEA:23540"/>
        <dbReference type="Rhea" id="RHEA-COMP:9663"/>
        <dbReference type="Rhea" id="RHEA-COMP:9680"/>
        <dbReference type="ChEBI" id="CHEBI:29985"/>
        <dbReference type="ChEBI" id="CHEBI:30616"/>
        <dbReference type="ChEBI" id="CHEBI:33019"/>
        <dbReference type="ChEBI" id="CHEBI:78442"/>
        <dbReference type="ChEBI" id="CHEBI:78520"/>
        <dbReference type="ChEBI" id="CHEBI:456215"/>
        <dbReference type="EC" id="6.1.1.17"/>
    </reaction>
</comment>
<keyword evidence="7" id="KW-0963">Cytoplasm</keyword>
<comment type="caution">
    <text evidence="10">The sequence shown here is derived from an EMBL/GenBank/DDBJ whole genome shotgun (WGS) entry which is preliminary data.</text>
</comment>
<keyword evidence="2 7" id="KW-0436">Ligase</keyword>
<comment type="subcellular location">
    <subcellularLocation>
        <location evidence="7">Cytoplasm</location>
    </subcellularLocation>
</comment>
<feature type="domain" description="Aminoacyl-tRNA synthetase class I anticodon-binding" evidence="9">
    <location>
        <begin position="352"/>
        <end position="472"/>
    </location>
</feature>
<keyword evidence="4 7" id="KW-0067">ATP-binding</keyword>
<dbReference type="EC" id="6.1.1.17" evidence="7"/>
<comment type="caution">
    <text evidence="7">Lacks conserved residue(s) required for the propagation of feature annotation.</text>
</comment>
<organism evidence="10 11">
    <name type="scientific">candidate division WWE3 bacterium RIFCSPHIGHO2_01_FULL_42_13</name>
    <dbReference type="NCBI Taxonomy" id="1802617"/>
    <lineage>
        <taxon>Bacteria</taxon>
        <taxon>Katanobacteria</taxon>
    </lineage>
</organism>
<reference evidence="10 11" key="1">
    <citation type="journal article" date="2016" name="Nat. Commun.">
        <title>Thousands of microbial genomes shed light on interconnected biogeochemical processes in an aquifer system.</title>
        <authorList>
            <person name="Anantharaman K."/>
            <person name="Brown C.T."/>
            <person name="Hug L.A."/>
            <person name="Sharon I."/>
            <person name="Castelle C.J."/>
            <person name="Probst A.J."/>
            <person name="Thomas B.C."/>
            <person name="Singh A."/>
            <person name="Wilkins M.J."/>
            <person name="Karaoz U."/>
            <person name="Brodie E.L."/>
            <person name="Williams K.H."/>
            <person name="Hubbard S.S."/>
            <person name="Banfield J.F."/>
        </authorList>
    </citation>
    <scope>NUCLEOTIDE SEQUENCE [LARGE SCALE GENOMIC DNA]</scope>
</reference>
<comment type="subunit">
    <text evidence="7">Monomer.</text>
</comment>
<sequence>MLIRTRMAPSPTGEYHIGGLRTLLYNYALAKKDGGQFIMRIEDTDQKREVEGAEERLLVVIKDYGLDWDEFYKQSERLDIYKEYAQVLLKNDSAYYCFCTEERLDQVRKEQQAQGLPRTFYDGKCRGLDKDEAFKRVLAGESYVIRQKIPKNEEIVYEDAVLGKITFNTADLDDSILMKSDGFPTYHLAVVIDDHLMNITHILRGIEWLPSVPKHVLLYKAFGWEMPVHAHLPNLKEKGANKKLSKRFGDVHAAAFLEKGYLPEAMLNFLMLLGWNPGTEKEIYTLEEFVKDFSIERIHKTDLVAFDREKLLWFNGYYIRGMSVEDLHKRILEWSKKFNVSLPEGFVSNSGQMVLKLIQERLKTLNEVSGLISYFYEEPSLDMQKLTEFAKDKSAAKEILNSFTELFGPLESWGTKQLDEKAHLLLQEKGYKPKEAFMTLRVAVSGVTATPPIFETLEILGKEKVLTRLKAATYLIDSQ</sequence>